<keyword evidence="1" id="KW-0472">Membrane</keyword>
<accession>A0A1C6W215</accession>
<dbReference type="Proteomes" id="UP000199001">
    <property type="component" value="Unassembled WGS sequence"/>
</dbReference>
<evidence type="ECO:0000313" key="3">
    <source>
        <dbReference type="Proteomes" id="UP000199001"/>
    </source>
</evidence>
<feature type="transmembrane region" description="Helical" evidence="1">
    <location>
        <begin position="202"/>
        <end position="222"/>
    </location>
</feature>
<name>A0A1C6W215_9ACTN</name>
<keyword evidence="3" id="KW-1185">Reference proteome</keyword>
<dbReference type="RefSeq" id="WP_141721889.1">
    <property type="nucleotide sequence ID" value="NZ_FMHZ01000002.1"/>
</dbReference>
<organism evidence="2 3">
    <name type="scientific">Micromonospora citrea</name>
    <dbReference type="NCBI Taxonomy" id="47855"/>
    <lineage>
        <taxon>Bacteria</taxon>
        <taxon>Bacillati</taxon>
        <taxon>Actinomycetota</taxon>
        <taxon>Actinomycetes</taxon>
        <taxon>Micromonosporales</taxon>
        <taxon>Micromonosporaceae</taxon>
        <taxon>Micromonospora</taxon>
    </lineage>
</organism>
<feature type="transmembrane region" description="Helical" evidence="1">
    <location>
        <begin position="174"/>
        <end position="190"/>
    </location>
</feature>
<evidence type="ECO:0000256" key="1">
    <source>
        <dbReference type="SAM" id="Phobius"/>
    </source>
</evidence>
<dbReference type="EMBL" id="FMHZ01000002">
    <property type="protein sequence ID" value="SCL72556.1"/>
    <property type="molecule type" value="Genomic_DNA"/>
</dbReference>
<keyword evidence="1" id="KW-1133">Transmembrane helix</keyword>
<evidence type="ECO:0000313" key="2">
    <source>
        <dbReference type="EMBL" id="SCL72556.1"/>
    </source>
</evidence>
<protein>
    <submittedName>
        <fullName evidence="2">Uncharacterized protein</fullName>
    </submittedName>
</protein>
<feature type="transmembrane region" description="Helical" evidence="1">
    <location>
        <begin position="58"/>
        <end position="79"/>
    </location>
</feature>
<gene>
    <name evidence="2" type="ORF">GA0070606_6170</name>
</gene>
<reference evidence="3" key="1">
    <citation type="submission" date="2016-06" db="EMBL/GenBank/DDBJ databases">
        <authorList>
            <person name="Varghese N."/>
            <person name="Submissions Spin"/>
        </authorList>
    </citation>
    <scope>NUCLEOTIDE SEQUENCE [LARGE SCALE GENOMIC DNA]</scope>
    <source>
        <strain evidence="3">DSM 43903</strain>
    </source>
</reference>
<proteinExistence type="predicted"/>
<feature type="transmembrane region" description="Helical" evidence="1">
    <location>
        <begin position="263"/>
        <end position="284"/>
    </location>
</feature>
<sequence length="294" mass="28864">MPPPKPTLLLLGAALPAVVGALFGSAWATGVGSALVLGLLAVHPAVVDPAVPRSTRLLVRGVLLSIALAGAVQLSGWAASPFGDTPPSASELTALVTDPVRQRTQYLRQLAVAGCLILACACVGVAIGRLPSERLRRIGRAAPVVGALTLGTLVIVALLPGGAAAGLLGSSTDVAVAALVVLGGYAWLVRRAVRRHGAAPSIVTVGATLLAATACAAGYGAWGSRPVAGDSDASVHTRAIAGGGKGAVTDVAVAVTVPLGPDIPTATVVAMLLLGAALAVPACARLSTAASGRR</sequence>
<dbReference type="OrthoDB" id="9849134at2"/>
<dbReference type="STRING" id="47855.GA0070606_6170"/>
<feature type="transmembrane region" description="Helical" evidence="1">
    <location>
        <begin position="142"/>
        <end position="168"/>
    </location>
</feature>
<dbReference type="AlphaFoldDB" id="A0A1C6W215"/>
<feature type="transmembrane region" description="Helical" evidence="1">
    <location>
        <begin position="110"/>
        <end position="130"/>
    </location>
</feature>
<keyword evidence="1" id="KW-0812">Transmembrane</keyword>